<dbReference type="SMART" id="SM00944">
    <property type="entry name" value="Pro-kuma_activ"/>
    <property type="match status" value="1"/>
</dbReference>
<feature type="region of interest" description="Disordered" evidence="8">
    <location>
        <begin position="1"/>
        <end position="25"/>
    </location>
</feature>
<feature type="binding site" evidence="7">
    <location>
        <position position="499"/>
    </location>
    <ligand>
        <name>Ca(2+)</name>
        <dbReference type="ChEBI" id="CHEBI:29108"/>
    </ligand>
</feature>
<dbReference type="Pfam" id="PF00082">
    <property type="entry name" value="Peptidase_S8"/>
    <property type="match status" value="1"/>
</dbReference>
<sequence>MATSYVELPGSERPPNATAKRVGDADQQARVEVTIGLRGPALPGANDLPAKPLSLAEFEGKYASAKADADKVAQVLTSLNLQVEDISLAGRSMRVSGTVAAMEAAFGLKLGLYESATQGRYRGREGVIHVPSELKDIVTGVFGLDERRVARRKPKIGARAVGAPAPLGPSDLETRYAFPDGDAAGQRIAIAEFDGGYFPDDVSAYCNKFGRPIPQVTVIPVGKEALTLAQIKALPKAKQTAELDSSGEVLMDVQIVAGLCPGASIDVYFAPFTQKGWVDLLNKVTANGAGLPVALSVSWGMPEDDPSWSAAARAAINDRLQAAALLGITVCIAAGDDGSGDEIADGRAHVDFPSSSPFTLSVGGTMLVGSSTQATEEVWWESPGRRTSDGGGATGGGVSIYFERPSWQNVSVNSINNGSLPGRVIPDVAALAGPPYYDLIFLGQPSPSGGTSASTPLWAALLARIQSALPSHKPPQFLTPLLYGSQAGNPSLGVTACHDITVGQNASSPQPGQGYSAGQGYDAVSGWGTPIGTSLLTALS</sequence>
<evidence type="ECO:0000256" key="5">
    <source>
        <dbReference type="ARBA" id="ARBA00022837"/>
    </source>
</evidence>
<keyword evidence="4 7" id="KW-0720">Serine protease</keyword>
<dbReference type="SUPFAM" id="SSF54897">
    <property type="entry name" value="Protease propeptides/inhibitors"/>
    <property type="match status" value="1"/>
</dbReference>
<name>A0ABV9C350_9GAMM</name>
<dbReference type="RefSeq" id="WP_266148977.1">
    <property type="nucleotide sequence ID" value="NZ_CP064028.1"/>
</dbReference>
<dbReference type="CDD" id="cd04056">
    <property type="entry name" value="Peptidases_S53"/>
    <property type="match status" value="1"/>
</dbReference>
<evidence type="ECO:0000256" key="2">
    <source>
        <dbReference type="ARBA" id="ARBA00022723"/>
    </source>
</evidence>
<keyword evidence="2 7" id="KW-0479">Metal-binding</keyword>
<feature type="binding site" evidence="7">
    <location>
        <position position="500"/>
    </location>
    <ligand>
        <name>Ca(2+)</name>
        <dbReference type="ChEBI" id="CHEBI:29108"/>
    </ligand>
</feature>
<dbReference type="InterPro" id="IPR030400">
    <property type="entry name" value="Sedolisin_dom"/>
</dbReference>
<organism evidence="10 11">
    <name type="scientific">Dyella halodurans</name>
    <dbReference type="NCBI Taxonomy" id="1920171"/>
    <lineage>
        <taxon>Bacteria</taxon>
        <taxon>Pseudomonadati</taxon>
        <taxon>Pseudomonadota</taxon>
        <taxon>Gammaproteobacteria</taxon>
        <taxon>Lysobacterales</taxon>
        <taxon>Rhodanobacteraceae</taxon>
        <taxon>Dyella</taxon>
    </lineage>
</organism>
<dbReference type="InterPro" id="IPR015366">
    <property type="entry name" value="S53_propep"/>
</dbReference>
<dbReference type="EMBL" id="JBHSGA010000017">
    <property type="protein sequence ID" value="MFC4527078.1"/>
    <property type="molecule type" value="Genomic_DNA"/>
</dbReference>
<keyword evidence="11" id="KW-1185">Reference proteome</keyword>
<feature type="binding site" evidence="7">
    <location>
        <position position="522"/>
    </location>
    <ligand>
        <name>Ca(2+)</name>
        <dbReference type="ChEBI" id="CHEBI:29108"/>
    </ligand>
</feature>
<evidence type="ECO:0000256" key="3">
    <source>
        <dbReference type="ARBA" id="ARBA00022801"/>
    </source>
</evidence>
<dbReference type="PANTHER" id="PTHR14218">
    <property type="entry name" value="PROTEASE S8 TRIPEPTIDYL PEPTIDASE I CLN2"/>
    <property type="match status" value="1"/>
</dbReference>
<dbReference type="InterPro" id="IPR023828">
    <property type="entry name" value="Peptidase_S8_Ser-AS"/>
</dbReference>
<feature type="active site" description="Charge relay system" evidence="7">
    <location>
        <position position="248"/>
    </location>
</feature>
<keyword evidence="3 7" id="KW-0378">Hydrolase</keyword>
<comment type="caution">
    <text evidence="10">The sequence shown here is derived from an EMBL/GenBank/DDBJ whole genome shotgun (WGS) entry which is preliminary data.</text>
</comment>
<evidence type="ECO:0000313" key="10">
    <source>
        <dbReference type="EMBL" id="MFC4527078.1"/>
    </source>
</evidence>
<evidence type="ECO:0000256" key="7">
    <source>
        <dbReference type="PROSITE-ProRule" id="PRU01032"/>
    </source>
</evidence>
<evidence type="ECO:0000259" key="9">
    <source>
        <dbReference type="PROSITE" id="PS51695"/>
    </source>
</evidence>
<feature type="binding site" evidence="7">
    <location>
        <position position="520"/>
    </location>
    <ligand>
        <name>Ca(2+)</name>
        <dbReference type="ChEBI" id="CHEBI:29108"/>
    </ligand>
</feature>
<keyword evidence="6" id="KW-0865">Zymogen</keyword>
<keyword evidence="1 7" id="KW-0645">Protease</keyword>
<dbReference type="PROSITE" id="PS00138">
    <property type="entry name" value="SUBTILASE_SER"/>
    <property type="match status" value="1"/>
</dbReference>
<dbReference type="CDD" id="cd11377">
    <property type="entry name" value="Pro-peptidase_S53"/>
    <property type="match status" value="1"/>
</dbReference>
<dbReference type="PANTHER" id="PTHR14218:SF15">
    <property type="entry name" value="TRIPEPTIDYL-PEPTIDASE 1"/>
    <property type="match status" value="1"/>
</dbReference>
<dbReference type="Pfam" id="PF09286">
    <property type="entry name" value="Pro-kuma_activ"/>
    <property type="match status" value="1"/>
</dbReference>
<reference evidence="11" key="1">
    <citation type="journal article" date="2019" name="Int. J. Syst. Evol. Microbiol.">
        <title>The Global Catalogue of Microorganisms (GCM) 10K type strain sequencing project: providing services to taxonomists for standard genome sequencing and annotation.</title>
        <authorList>
            <consortium name="The Broad Institute Genomics Platform"/>
            <consortium name="The Broad Institute Genome Sequencing Center for Infectious Disease"/>
            <person name="Wu L."/>
            <person name="Ma J."/>
        </authorList>
    </citation>
    <scope>NUCLEOTIDE SEQUENCE [LARGE SCALE GENOMIC DNA]</scope>
    <source>
        <strain evidence="11">CCM 4481</strain>
    </source>
</reference>
<dbReference type="InterPro" id="IPR050819">
    <property type="entry name" value="Tripeptidyl-peptidase_I"/>
</dbReference>
<evidence type="ECO:0000313" key="11">
    <source>
        <dbReference type="Proteomes" id="UP001595961"/>
    </source>
</evidence>
<accession>A0ABV9C350</accession>
<evidence type="ECO:0000256" key="1">
    <source>
        <dbReference type="ARBA" id="ARBA00022670"/>
    </source>
</evidence>
<dbReference type="Gene3D" id="3.40.50.200">
    <property type="entry name" value="Peptidase S8/S53 domain"/>
    <property type="match status" value="1"/>
</dbReference>
<dbReference type="GO" id="GO:0008233">
    <property type="term" value="F:peptidase activity"/>
    <property type="evidence" value="ECO:0007669"/>
    <property type="project" value="UniProtKB-KW"/>
</dbReference>
<feature type="active site" description="Charge relay system" evidence="7">
    <location>
        <position position="252"/>
    </location>
</feature>
<evidence type="ECO:0000256" key="6">
    <source>
        <dbReference type="ARBA" id="ARBA00023145"/>
    </source>
</evidence>
<dbReference type="SUPFAM" id="SSF52743">
    <property type="entry name" value="Subtilisin-like"/>
    <property type="match status" value="1"/>
</dbReference>
<feature type="domain" description="Peptidase S53" evidence="9">
    <location>
        <begin position="166"/>
        <end position="540"/>
    </location>
</feature>
<evidence type="ECO:0000256" key="8">
    <source>
        <dbReference type="SAM" id="MobiDB-lite"/>
    </source>
</evidence>
<proteinExistence type="predicted"/>
<evidence type="ECO:0000256" key="4">
    <source>
        <dbReference type="ARBA" id="ARBA00022825"/>
    </source>
</evidence>
<gene>
    <name evidence="10" type="ORF">ACFO5W_10595</name>
</gene>
<dbReference type="GO" id="GO:0006508">
    <property type="term" value="P:proteolysis"/>
    <property type="evidence" value="ECO:0007669"/>
    <property type="project" value="UniProtKB-KW"/>
</dbReference>
<dbReference type="InterPro" id="IPR036852">
    <property type="entry name" value="Peptidase_S8/S53_dom_sf"/>
</dbReference>
<keyword evidence="5 7" id="KW-0106">Calcium</keyword>
<dbReference type="PROSITE" id="PS51695">
    <property type="entry name" value="SEDOLISIN"/>
    <property type="match status" value="1"/>
</dbReference>
<feature type="active site" description="Charge relay system" evidence="7">
    <location>
        <position position="452"/>
    </location>
</feature>
<protein>
    <submittedName>
        <fullName evidence="10">Protease pro-enzyme activation domain-containing protein</fullName>
    </submittedName>
</protein>
<dbReference type="Proteomes" id="UP001595961">
    <property type="component" value="Unassembled WGS sequence"/>
</dbReference>
<dbReference type="InterPro" id="IPR000209">
    <property type="entry name" value="Peptidase_S8/S53_dom"/>
</dbReference>
<comment type="cofactor">
    <cofactor evidence="7">
        <name>Ca(2+)</name>
        <dbReference type="ChEBI" id="CHEBI:29108"/>
    </cofactor>
    <text evidence="7">Binds 1 Ca(2+) ion per subunit.</text>
</comment>